<dbReference type="PANTHER" id="PTHR42973">
    <property type="entry name" value="BINDING OXIDOREDUCTASE, PUTATIVE (AFU_ORTHOLOGUE AFUA_1G17690)-RELATED"/>
    <property type="match status" value="1"/>
</dbReference>
<proteinExistence type="inferred from homology"/>
<reference evidence="7 8" key="1">
    <citation type="submission" date="2019-10" db="EMBL/GenBank/DDBJ databases">
        <title>Georgenia wutianyii sp. nov. and Georgenia yuyongxinii sp. nov. isolated from plateau pika (Ochotona curzoniae) in the Qinghai-Tibet plateau of China.</title>
        <authorList>
            <person name="Tian Z."/>
        </authorList>
    </citation>
    <scope>NUCLEOTIDE SEQUENCE [LARGE SCALE GENOMIC DNA]</scope>
    <source>
        <strain evidence="7 8">JCM 19765</strain>
    </source>
</reference>
<comment type="cofactor">
    <cofactor evidence="1">
        <name>FAD</name>
        <dbReference type="ChEBI" id="CHEBI:57692"/>
    </cofactor>
</comment>
<dbReference type="Proteomes" id="UP000437709">
    <property type="component" value="Unassembled WGS sequence"/>
</dbReference>
<evidence type="ECO:0000256" key="1">
    <source>
        <dbReference type="ARBA" id="ARBA00001974"/>
    </source>
</evidence>
<dbReference type="OrthoDB" id="9775082at2"/>
<dbReference type="InterPro" id="IPR050416">
    <property type="entry name" value="FAD-linked_Oxidoreductase"/>
</dbReference>
<dbReference type="Gene3D" id="3.30.465.10">
    <property type="match status" value="1"/>
</dbReference>
<dbReference type="PANTHER" id="PTHR42973:SF39">
    <property type="entry name" value="FAD-BINDING PCMH-TYPE DOMAIN-CONTAINING PROTEIN"/>
    <property type="match status" value="1"/>
</dbReference>
<name>A0A6N7EE57_9MICO</name>
<evidence type="ECO:0000259" key="6">
    <source>
        <dbReference type="Pfam" id="PF01565"/>
    </source>
</evidence>
<feature type="domain" description="FAD linked oxidase N-terminal" evidence="6">
    <location>
        <begin position="2"/>
        <end position="75"/>
    </location>
</feature>
<sequence length="75" mass="7547">MPVAIRDGGHHGPGLGSVDDGLVVDLSRMRGVRVEGERWTVRGAAGCTAADVDHATHAYGLTVPLGIVASTGVAG</sequence>
<dbReference type="Gene3D" id="3.30.43.10">
    <property type="entry name" value="Uridine Diphospho-n-acetylenolpyruvylglucosamine Reductase, domain 2"/>
    <property type="match status" value="1"/>
</dbReference>
<dbReference type="GO" id="GO:0016491">
    <property type="term" value="F:oxidoreductase activity"/>
    <property type="evidence" value="ECO:0007669"/>
    <property type="project" value="UniProtKB-KW"/>
</dbReference>
<evidence type="ECO:0000256" key="3">
    <source>
        <dbReference type="ARBA" id="ARBA00022630"/>
    </source>
</evidence>
<comment type="similarity">
    <text evidence="2">Belongs to the oxygen-dependent FAD-linked oxidoreductase family.</text>
</comment>
<dbReference type="InterPro" id="IPR016167">
    <property type="entry name" value="FAD-bd_PCMH_sub1"/>
</dbReference>
<evidence type="ECO:0000256" key="2">
    <source>
        <dbReference type="ARBA" id="ARBA00005466"/>
    </source>
</evidence>
<evidence type="ECO:0000313" key="7">
    <source>
        <dbReference type="EMBL" id="MPV35621.1"/>
    </source>
</evidence>
<evidence type="ECO:0000256" key="5">
    <source>
        <dbReference type="ARBA" id="ARBA00023002"/>
    </source>
</evidence>
<dbReference type="SUPFAM" id="SSF56176">
    <property type="entry name" value="FAD-binding/transporter-associated domain-like"/>
    <property type="match status" value="1"/>
</dbReference>
<keyword evidence="4" id="KW-0274">FAD</keyword>
<protein>
    <submittedName>
        <fullName evidence="7">FAD-binding protein</fullName>
    </submittedName>
</protein>
<dbReference type="InterPro" id="IPR016169">
    <property type="entry name" value="FAD-bd_PCMH_sub2"/>
</dbReference>
<dbReference type="InterPro" id="IPR036318">
    <property type="entry name" value="FAD-bd_PCMH-like_sf"/>
</dbReference>
<dbReference type="AlphaFoldDB" id="A0A6N7EE57"/>
<dbReference type="EMBL" id="WHPC01000002">
    <property type="protein sequence ID" value="MPV35621.1"/>
    <property type="molecule type" value="Genomic_DNA"/>
</dbReference>
<evidence type="ECO:0000256" key="4">
    <source>
        <dbReference type="ARBA" id="ARBA00022827"/>
    </source>
</evidence>
<dbReference type="GO" id="GO:0050660">
    <property type="term" value="F:flavin adenine dinucleotide binding"/>
    <property type="evidence" value="ECO:0007669"/>
    <property type="project" value="InterPro"/>
</dbReference>
<dbReference type="RefSeq" id="WP_152195974.1">
    <property type="nucleotide sequence ID" value="NZ_VUKD01000004.1"/>
</dbReference>
<dbReference type="Pfam" id="PF01565">
    <property type="entry name" value="FAD_binding_4"/>
    <property type="match status" value="1"/>
</dbReference>
<accession>A0A6N7EE57</accession>
<dbReference type="InterPro" id="IPR006094">
    <property type="entry name" value="Oxid_FAD_bind_N"/>
</dbReference>
<gene>
    <name evidence="7" type="ORF">GB881_00910</name>
</gene>
<evidence type="ECO:0000313" key="8">
    <source>
        <dbReference type="Proteomes" id="UP000437709"/>
    </source>
</evidence>
<keyword evidence="8" id="KW-1185">Reference proteome</keyword>
<keyword evidence="3" id="KW-0285">Flavoprotein</keyword>
<organism evidence="7 8">
    <name type="scientific">Georgenia subflava</name>
    <dbReference type="NCBI Taxonomy" id="1622177"/>
    <lineage>
        <taxon>Bacteria</taxon>
        <taxon>Bacillati</taxon>
        <taxon>Actinomycetota</taxon>
        <taxon>Actinomycetes</taxon>
        <taxon>Micrococcales</taxon>
        <taxon>Bogoriellaceae</taxon>
        <taxon>Georgenia</taxon>
    </lineage>
</organism>
<comment type="caution">
    <text evidence="7">The sequence shown here is derived from an EMBL/GenBank/DDBJ whole genome shotgun (WGS) entry which is preliminary data.</text>
</comment>
<keyword evidence="5" id="KW-0560">Oxidoreductase</keyword>